<reference evidence="1" key="1">
    <citation type="submission" date="2021-01" db="EMBL/GenBank/DDBJ databases">
        <title>Phytophthora aleatoria, a newly-described species from Pinus radiata is distinct from Phytophthora cactorum isolates based on comparative genomics.</title>
        <authorList>
            <person name="Mcdougal R."/>
            <person name="Panda P."/>
            <person name="Williams N."/>
            <person name="Studholme D.J."/>
        </authorList>
    </citation>
    <scope>NUCLEOTIDE SEQUENCE</scope>
    <source>
        <strain evidence="1">NZFS 3830</strain>
    </source>
</reference>
<sequence>MTKRQKAETTKRYAVRVTRIRDQYGWYRANNKLYRDVELASNFEANLNCLSESALSDSTGDGADENWSDNPVAATLDASNWRFNAPSPAYTAARDDDETCVQTTVALVTNYTTENFNSQARRVLSCENDVAVWRSSQILSVFAAAYWTHAFCDLFPFGRGVFDEPRPVRIGTAEYLRYCLRLSHRRHENHPSFVLVALDVLARQIAMRAVYLRAELAPHVLSNAASVDCRSC</sequence>
<dbReference type="EMBL" id="JAENGZ010001950">
    <property type="protein sequence ID" value="KAG6945520.1"/>
    <property type="molecule type" value="Genomic_DNA"/>
</dbReference>
<dbReference type="OrthoDB" id="129310at2759"/>
<proteinExistence type="predicted"/>
<evidence type="ECO:0000313" key="1">
    <source>
        <dbReference type="EMBL" id="KAG6945520.1"/>
    </source>
</evidence>
<dbReference type="AlphaFoldDB" id="A0A8T1TNK4"/>
<name>A0A8T1TNK4_9STRA</name>
<comment type="caution">
    <text evidence="1">The sequence shown here is derived from an EMBL/GenBank/DDBJ whole genome shotgun (WGS) entry which is preliminary data.</text>
</comment>
<accession>A0A8T1TNK4</accession>
<gene>
    <name evidence="1" type="ORF">JG687_00017246</name>
</gene>
<evidence type="ECO:0000313" key="2">
    <source>
        <dbReference type="Proteomes" id="UP000688947"/>
    </source>
</evidence>
<protein>
    <submittedName>
        <fullName evidence="1">Uncharacterized protein</fullName>
    </submittedName>
</protein>
<organism evidence="1 2">
    <name type="scientific">Phytophthora cactorum</name>
    <dbReference type="NCBI Taxonomy" id="29920"/>
    <lineage>
        <taxon>Eukaryota</taxon>
        <taxon>Sar</taxon>
        <taxon>Stramenopiles</taxon>
        <taxon>Oomycota</taxon>
        <taxon>Peronosporomycetes</taxon>
        <taxon>Peronosporales</taxon>
        <taxon>Peronosporaceae</taxon>
        <taxon>Phytophthora</taxon>
    </lineage>
</organism>
<dbReference type="Proteomes" id="UP000688947">
    <property type="component" value="Unassembled WGS sequence"/>
</dbReference>